<evidence type="ECO:0000256" key="1">
    <source>
        <dbReference type="ARBA" id="ARBA00022630"/>
    </source>
</evidence>
<evidence type="ECO:0000256" key="4">
    <source>
        <dbReference type="ARBA" id="ARBA00023033"/>
    </source>
</evidence>
<dbReference type="Proteomes" id="UP000661858">
    <property type="component" value="Unassembled WGS sequence"/>
</dbReference>
<evidence type="ECO:0000313" key="7">
    <source>
        <dbReference type="Proteomes" id="UP000661858"/>
    </source>
</evidence>
<dbReference type="EMBL" id="JAERRK010000005">
    <property type="protein sequence ID" value="MBL1082695.1"/>
    <property type="molecule type" value="Genomic_DNA"/>
</dbReference>
<dbReference type="GO" id="GO:0046306">
    <property type="term" value="P:alkanesulfonate catabolic process"/>
    <property type="evidence" value="ECO:0007669"/>
    <property type="project" value="TreeGrafter"/>
</dbReference>
<dbReference type="SUPFAM" id="SSF51679">
    <property type="entry name" value="Bacterial luciferase-like"/>
    <property type="match status" value="1"/>
</dbReference>
<dbReference type="InterPro" id="IPR019921">
    <property type="entry name" value="Lucif-like_OxRdtase_Rv2161c"/>
</dbReference>
<dbReference type="InterPro" id="IPR036661">
    <property type="entry name" value="Luciferase-like_sf"/>
</dbReference>
<dbReference type="PANTHER" id="PTHR42847">
    <property type="entry name" value="ALKANESULFONATE MONOOXYGENASE"/>
    <property type="match status" value="1"/>
</dbReference>
<evidence type="ECO:0000313" key="6">
    <source>
        <dbReference type="EMBL" id="MBL1082695.1"/>
    </source>
</evidence>
<proteinExistence type="predicted"/>
<dbReference type="GO" id="GO:0008726">
    <property type="term" value="F:alkanesulfonate monooxygenase activity"/>
    <property type="evidence" value="ECO:0007669"/>
    <property type="project" value="TreeGrafter"/>
</dbReference>
<evidence type="ECO:0000259" key="5">
    <source>
        <dbReference type="Pfam" id="PF00296"/>
    </source>
</evidence>
<evidence type="ECO:0000256" key="3">
    <source>
        <dbReference type="ARBA" id="ARBA00023002"/>
    </source>
</evidence>
<sequence>MAPTIGLFSMNMNAAADPATAERIARLAERLGYDSLWVGDHVVLPSPRTEASPLDPGTPLLDPVVALTHLAARTEQLLLGAGCIVLPQRNPLVLAKQLASVDVLSSGRLLFGVGVGYLEPELRALGVDPRDRARRAEEYLEAMECLWYDKNPAFRGTHTSFEAVDAHPRPAQTRIPVVIGGHSTAAHRRAVTRGDAWFGYLMGLRATAQHVAGLRALAAEHGRDRPLHISVAPARRLGPEVVRSYRDLGVDRLVVVPPVDLTADQLAEFVEAHAPARLGAAPRP</sequence>
<dbReference type="InterPro" id="IPR011251">
    <property type="entry name" value="Luciferase-like_dom"/>
</dbReference>
<name>A0A937EI48_9ACTN</name>
<dbReference type="Gene3D" id="3.20.20.30">
    <property type="entry name" value="Luciferase-like domain"/>
    <property type="match status" value="1"/>
</dbReference>
<protein>
    <submittedName>
        <fullName evidence="6">TIGR03619 family F420-dependent LLM class oxidoreductase</fullName>
        <ecNumber evidence="6">1.-.-.-</ecNumber>
    </submittedName>
</protein>
<feature type="domain" description="Luciferase-like" evidence="5">
    <location>
        <begin position="13"/>
        <end position="229"/>
    </location>
</feature>
<dbReference type="RefSeq" id="WP_201834854.1">
    <property type="nucleotide sequence ID" value="NZ_JAERRK010000005.1"/>
</dbReference>
<accession>A0A937EI48</accession>
<dbReference type="PANTHER" id="PTHR42847:SF4">
    <property type="entry name" value="ALKANESULFONATE MONOOXYGENASE-RELATED"/>
    <property type="match status" value="1"/>
</dbReference>
<keyword evidence="1" id="KW-0285">Flavoprotein</keyword>
<reference evidence="6" key="1">
    <citation type="submission" date="2021-01" db="EMBL/GenBank/DDBJ databases">
        <title>WGS of actinomycetes isolated from Thailand.</title>
        <authorList>
            <person name="Thawai C."/>
        </authorList>
    </citation>
    <scope>NUCLEOTIDE SEQUENCE</scope>
    <source>
        <strain evidence="6">RCU-197</strain>
    </source>
</reference>
<keyword evidence="7" id="KW-1185">Reference proteome</keyword>
<organism evidence="6 7">
    <name type="scientific">Streptomyces actinomycinicus</name>
    <dbReference type="NCBI Taxonomy" id="1695166"/>
    <lineage>
        <taxon>Bacteria</taxon>
        <taxon>Bacillati</taxon>
        <taxon>Actinomycetota</taxon>
        <taxon>Actinomycetes</taxon>
        <taxon>Kitasatosporales</taxon>
        <taxon>Streptomycetaceae</taxon>
        <taxon>Streptomyces</taxon>
    </lineage>
</organism>
<keyword evidence="3 6" id="KW-0560">Oxidoreductase</keyword>
<dbReference type="EC" id="1.-.-.-" evidence="6"/>
<keyword evidence="4" id="KW-0503">Monooxygenase</keyword>
<comment type="caution">
    <text evidence="6">The sequence shown here is derived from an EMBL/GenBank/DDBJ whole genome shotgun (WGS) entry which is preliminary data.</text>
</comment>
<dbReference type="NCBIfam" id="TIGR03619">
    <property type="entry name" value="F420_Rv2161c"/>
    <property type="match status" value="1"/>
</dbReference>
<keyword evidence="2" id="KW-0288">FMN</keyword>
<gene>
    <name evidence="6" type="ORF">JK359_12010</name>
</gene>
<dbReference type="AlphaFoldDB" id="A0A937EI48"/>
<evidence type="ECO:0000256" key="2">
    <source>
        <dbReference type="ARBA" id="ARBA00022643"/>
    </source>
</evidence>
<dbReference type="Pfam" id="PF00296">
    <property type="entry name" value="Bac_luciferase"/>
    <property type="match status" value="1"/>
</dbReference>
<dbReference type="InterPro" id="IPR050172">
    <property type="entry name" value="SsuD_RutA_monooxygenase"/>
</dbReference>